<dbReference type="Proteomes" id="UP001497680">
    <property type="component" value="Unassembled WGS sequence"/>
</dbReference>
<gene>
    <name evidence="1" type="ORF">F4821DRAFT_45318</name>
</gene>
<dbReference type="EMBL" id="MU394293">
    <property type="protein sequence ID" value="KAI6089948.1"/>
    <property type="molecule type" value="Genomic_DNA"/>
</dbReference>
<name>A0ACC0DBK3_9PEZI</name>
<accession>A0ACC0DBK3</accession>
<organism evidence="1 2">
    <name type="scientific">Hypoxylon rubiginosum</name>
    <dbReference type="NCBI Taxonomy" id="110542"/>
    <lineage>
        <taxon>Eukaryota</taxon>
        <taxon>Fungi</taxon>
        <taxon>Dikarya</taxon>
        <taxon>Ascomycota</taxon>
        <taxon>Pezizomycotina</taxon>
        <taxon>Sordariomycetes</taxon>
        <taxon>Xylariomycetidae</taxon>
        <taxon>Xylariales</taxon>
        <taxon>Hypoxylaceae</taxon>
        <taxon>Hypoxylon</taxon>
    </lineage>
</organism>
<evidence type="ECO:0000313" key="1">
    <source>
        <dbReference type="EMBL" id="KAI6089948.1"/>
    </source>
</evidence>
<keyword evidence="2" id="KW-1185">Reference proteome</keyword>
<comment type="caution">
    <text evidence="1">The sequence shown here is derived from an EMBL/GenBank/DDBJ whole genome shotgun (WGS) entry which is preliminary data.</text>
</comment>
<evidence type="ECO:0000313" key="2">
    <source>
        <dbReference type="Proteomes" id="UP001497680"/>
    </source>
</evidence>
<sequence>MDITGFALVTGGASGIGNATCRALARAGARGIMVADINLEGAKKAVSEAQDVATNPAFKALAVHLDVTIEESVKHAVAYMVDSFGRMDYCIHCAAIPGGTFDELSSADFADFKHLLEVNVQGTFLVTSNVLAAMRAQELKQLHSTSPERGTTRGCLVNMASLLSYKALPGMVQYVTSKHAVMGISTTAETTAVENVGHDIRVNCVCPSYVDTAMVRRATEVVAGLEQTILSGIPMGRLASAEEIADIALFLCSPMSSYMTGCGLVADGGMSLFFGSR</sequence>
<proteinExistence type="predicted"/>
<protein>
    <submittedName>
        <fullName evidence="1">NAD(P)-binding protein</fullName>
    </submittedName>
</protein>
<reference evidence="1 2" key="1">
    <citation type="journal article" date="2022" name="New Phytol.">
        <title>Ecological generalism drives hyperdiversity of secondary metabolite gene clusters in xylarialean endophytes.</title>
        <authorList>
            <person name="Franco M.E.E."/>
            <person name="Wisecaver J.H."/>
            <person name="Arnold A.E."/>
            <person name="Ju Y.M."/>
            <person name="Slot J.C."/>
            <person name="Ahrendt S."/>
            <person name="Moore L.P."/>
            <person name="Eastman K.E."/>
            <person name="Scott K."/>
            <person name="Konkel Z."/>
            <person name="Mondo S.J."/>
            <person name="Kuo A."/>
            <person name="Hayes R.D."/>
            <person name="Haridas S."/>
            <person name="Andreopoulos B."/>
            <person name="Riley R."/>
            <person name="LaButti K."/>
            <person name="Pangilinan J."/>
            <person name="Lipzen A."/>
            <person name="Amirebrahimi M."/>
            <person name="Yan J."/>
            <person name="Adam C."/>
            <person name="Keymanesh K."/>
            <person name="Ng V."/>
            <person name="Louie K."/>
            <person name="Northen T."/>
            <person name="Drula E."/>
            <person name="Henrissat B."/>
            <person name="Hsieh H.M."/>
            <person name="Youens-Clark K."/>
            <person name="Lutzoni F."/>
            <person name="Miadlikowska J."/>
            <person name="Eastwood D.C."/>
            <person name="Hamelin R.C."/>
            <person name="Grigoriev I.V."/>
            <person name="U'Ren J.M."/>
        </authorList>
    </citation>
    <scope>NUCLEOTIDE SEQUENCE [LARGE SCALE GENOMIC DNA]</scope>
    <source>
        <strain evidence="1 2">ER1909</strain>
    </source>
</reference>